<dbReference type="InterPro" id="IPR012675">
    <property type="entry name" value="Beta-grasp_dom_sf"/>
</dbReference>
<comment type="caution">
    <text evidence="10">The sequence shown here is derived from an EMBL/GenBank/DDBJ whole genome shotgun (WGS) entry which is preliminary data.</text>
</comment>
<dbReference type="InterPro" id="IPR005163">
    <property type="entry name" value="Tri_helical_YiiM-like"/>
</dbReference>
<keyword evidence="6" id="KW-0411">Iron-sulfur</keyword>
<protein>
    <submittedName>
        <fullName evidence="10">Uncharacterized protein</fullName>
    </submittedName>
</protein>
<dbReference type="CDD" id="cd00207">
    <property type="entry name" value="fer2"/>
    <property type="match status" value="1"/>
</dbReference>
<dbReference type="Gene3D" id="2.40.30.10">
    <property type="entry name" value="Translation factors"/>
    <property type="match status" value="1"/>
</dbReference>
<name>A0A9P4W697_CURKU</name>
<dbReference type="SUPFAM" id="SSF63380">
    <property type="entry name" value="Riboflavin synthase domain-like"/>
    <property type="match status" value="1"/>
</dbReference>
<dbReference type="InterPro" id="IPR001041">
    <property type="entry name" value="2Fe-2S_ferredoxin-type"/>
</dbReference>
<dbReference type="GO" id="GO:0030170">
    <property type="term" value="F:pyridoxal phosphate binding"/>
    <property type="evidence" value="ECO:0007669"/>
    <property type="project" value="InterPro"/>
</dbReference>
<dbReference type="CDD" id="cd06185">
    <property type="entry name" value="PDR_like"/>
    <property type="match status" value="1"/>
</dbReference>
<feature type="domain" description="MOSC" evidence="8">
    <location>
        <begin position="52"/>
        <end position="188"/>
    </location>
</feature>
<keyword evidence="1" id="KW-0285">Flavoprotein</keyword>
<dbReference type="InterPro" id="IPR052353">
    <property type="entry name" value="Benzoxazolinone_Detox_Enz"/>
</dbReference>
<feature type="region of interest" description="Disordered" evidence="7">
    <location>
        <begin position="1"/>
        <end position="24"/>
    </location>
</feature>
<reference evidence="10" key="1">
    <citation type="submission" date="2019-04" db="EMBL/GenBank/DDBJ databases">
        <title>Sequencing of skin fungus with MAO and IRED activity.</title>
        <authorList>
            <person name="Marsaioli A.J."/>
            <person name="Bonatto J.M.C."/>
            <person name="Reis Junior O."/>
        </authorList>
    </citation>
    <scope>NUCLEOTIDE SEQUENCE</scope>
    <source>
        <strain evidence="10">30M1</strain>
    </source>
</reference>
<dbReference type="InterPro" id="IPR054582">
    <property type="entry name" value="DmmA-like_N"/>
</dbReference>
<evidence type="ECO:0000256" key="4">
    <source>
        <dbReference type="ARBA" id="ARBA00023002"/>
    </source>
</evidence>
<sequence>MAISSWVPPPPPDPETLRNPPPFEPFPLLQVRSGKIKKSLANGRIETAIYKSPISGPVQVTKNGIVSDEHAYEPHRSPDKALLHYCTTHYEDWSDEIPASKPHFKPGAFGENLFSTEVSEMNLCIGDRLAIGNVLVEVSEPRAPCYKLNHRFEVKDMAKRTQTLFRTGWLYRIIEPGTLAAGDVVSLRERPHPEWTVARIMYYLFLETDNKEMMEQIVEIPQLGEEIKEKFRKRLAKGVTENQDDRMFGGADDSMDAWYECRVVEKRVETATVTAFVLETIEDIPNPSLVEPGSHVRLKLGGKLVRAYSVTGGTTKRFELGIALDANSRGGSKYLHQQVQVGDIITAGRITASFPLAVGAEEHIIVAGGIGITAFLAALDHLKASKQSFHLHYAVSSQVPFEDRLAALGPNVTIYNSARGTRMDLKSILSHATDSSRVYTCGPTRLMDAVTSTAESLGIPSAHVHLEQFTVTTSGDPFTVELTQSKKVVEVGATQTLLDVLKSVGLDVDSSCESFSKQQADNLYLPQHAAAAKDNPNSHYTTCLNPAKDLPTTPHLNPIPNNSLAYLQSPQRALRLSIYHITKPYIQPTMLLHPILTVASPDRNPAQPKHG</sequence>
<dbReference type="InterPro" id="IPR011037">
    <property type="entry name" value="Pyrv_Knase-like_insert_dom_sf"/>
</dbReference>
<evidence type="ECO:0000256" key="2">
    <source>
        <dbReference type="ARBA" id="ARBA00022714"/>
    </source>
</evidence>
<gene>
    <name evidence="10" type="ORF">E8E13_006651</name>
</gene>
<evidence type="ECO:0000313" key="10">
    <source>
        <dbReference type="EMBL" id="KAF2998594.1"/>
    </source>
</evidence>
<evidence type="ECO:0000256" key="1">
    <source>
        <dbReference type="ARBA" id="ARBA00022630"/>
    </source>
</evidence>
<dbReference type="Pfam" id="PF03475">
    <property type="entry name" value="YiiM_3-alpha"/>
    <property type="match status" value="1"/>
</dbReference>
<dbReference type="Gene3D" id="3.40.50.80">
    <property type="entry name" value="Nucleotide-binding domain of ferredoxin-NADP reductase (FNR) module"/>
    <property type="match status" value="1"/>
</dbReference>
<dbReference type="PROSITE" id="PS51384">
    <property type="entry name" value="FAD_FR"/>
    <property type="match status" value="1"/>
</dbReference>
<keyword evidence="5" id="KW-0408">Iron</keyword>
<dbReference type="SUPFAM" id="SSF52343">
    <property type="entry name" value="Ferredoxin reductase-like, C-terminal NADP-linked domain"/>
    <property type="match status" value="1"/>
</dbReference>
<dbReference type="SUPFAM" id="SSF54292">
    <property type="entry name" value="2Fe-2S ferredoxin-like"/>
    <property type="match status" value="1"/>
</dbReference>
<dbReference type="InterPro" id="IPR017927">
    <property type="entry name" value="FAD-bd_FR_type"/>
</dbReference>
<evidence type="ECO:0000259" key="8">
    <source>
        <dbReference type="PROSITE" id="PS51340"/>
    </source>
</evidence>
<dbReference type="PROSITE" id="PS51340">
    <property type="entry name" value="MOSC"/>
    <property type="match status" value="1"/>
</dbReference>
<dbReference type="InterPro" id="IPR039261">
    <property type="entry name" value="FNR_nucleotide-bd"/>
</dbReference>
<dbReference type="InterPro" id="IPR036010">
    <property type="entry name" value="2Fe-2S_ferredoxin-like_sf"/>
</dbReference>
<dbReference type="Pfam" id="PF22290">
    <property type="entry name" value="DmmA-like_N"/>
    <property type="match status" value="1"/>
</dbReference>
<dbReference type="OrthoDB" id="5390at2759"/>
<dbReference type="Gene3D" id="3.10.20.30">
    <property type="match status" value="1"/>
</dbReference>
<evidence type="ECO:0000256" key="6">
    <source>
        <dbReference type="ARBA" id="ARBA00023014"/>
    </source>
</evidence>
<dbReference type="Pfam" id="PF03473">
    <property type="entry name" value="MOSC"/>
    <property type="match status" value="1"/>
</dbReference>
<dbReference type="GO" id="GO:0051537">
    <property type="term" value="F:2 iron, 2 sulfur cluster binding"/>
    <property type="evidence" value="ECO:0007669"/>
    <property type="project" value="UniProtKB-KW"/>
</dbReference>
<dbReference type="Gene3D" id="2.40.33.20">
    <property type="entry name" value="PK beta-barrel domain-like"/>
    <property type="match status" value="1"/>
</dbReference>
<organism evidence="10 11">
    <name type="scientific">Curvularia kusanoi</name>
    <name type="common">Cochliobolus kusanoi</name>
    <dbReference type="NCBI Taxonomy" id="90978"/>
    <lineage>
        <taxon>Eukaryota</taxon>
        <taxon>Fungi</taxon>
        <taxon>Dikarya</taxon>
        <taxon>Ascomycota</taxon>
        <taxon>Pezizomycotina</taxon>
        <taxon>Dothideomycetes</taxon>
        <taxon>Pleosporomycetidae</taxon>
        <taxon>Pleosporales</taxon>
        <taxon>Pleosporineae</taxon>
        <taxon>Pleosporaceae</taxon>
        <taxon>Curvularia</taxon>
    </lineage>
</organism>
<keyword evidence="4" id="KW-0560">Oxidoreductase</keyword>
<evidence type="ECO:0000259" key="9">
    <source>
        <dbReference type="PROSITE" id="PS51384"/>
    </source>
</evidence>
<accession>A0A9P4W697</accession>
<feature type="compositionally biased region" description="Pro residues" evidence="7">
    <location>
        <begin position="7"/>
        <end position="24"/>
    </location>
</feature>
<dbReference type="Proteomes" id="UP000801428">
    <property type="component" value="Unassembled WGS sequence"/>
</dbReference>
<feature type="domain" description="FAD-binding FR-type" evidence="9">
    <location>
        <begin position="256"/>
        <end position="357"/>
    </location>
</feature>
<keyword evidence="11" id="KW-1185">Reference proteome</keyword>
<evidence type="ECO:0000313" key="11">
    <source>
        <dbReference type="Proteomes" id="UP000801428"/>
    </source>
</evidence>
<dbReference type="GO" id="GO:0016491">
    <property type="term" value="F:oxidoreductase activity"/>
    <property type="evidence" value="ECO:0007669"/>
    <property type="project" value="UniProtKB-KW"/>
</dbReference>
<keyword evidence="2" id="KW-0001">2Fe-2S</keyword>
<dbReference type="PANTHER" id="PTHR30212:SF2">
    <property type="entry name" value="PROTEIN YIIM"/>
    <property type="match status" value="1"/>
</dbReference>
<dbReference type="AlphaFoldDB" id="A0A9P4W697"/>
<dbReference type="SUPFAM" id="SSF50800">
    <property type="entry name" value="PK beta-barrel domain-like"/>
    <property type="match status" value="1"/>
</dbReference>
<dbReference type="InterPro" id="IPR017938">
    <property type="entry name" value="Riboflavin_synthase-like_b-brl"/>
</dbReference>
<dbReference type="InterPro" id="IPR005302">
    <property type="entry name" value="MoCF_Sase_C"/>
</dbReference>
<evidence type="ECO:0000256" key="3">
    <source>
        <dbReference type="ARBA" id="ARBA00022723"/>
    </source>
</evidence>
<evidence type="ECO:0000256" key="7">
    <source>
        <dbReference type="SAM" id="MobiDB-lite"/>
    </source>
</evidence>
<keyword evidence="3" id="KW-0479">Metal-binding</keyword>
<proteinExistence type="predicted"/>
<dbReference type="PANTHER" id="PTHR30212">
    <property type="entry name" value="PROTEIN YIIM"/>
    <property type="match status" value="1"/>
</dbReference>
<dbReference type="EMBL" id="SWKU01000019">
    <property type="protein sequence ID" value="KAF2998594.1"/>
    <property type="molecule type" value="Genomic_DNA"/>
</dbReference>
<evidence type="ECO:0000256" key="5">
    <source>
        <dbReference type="ARBA" id="ARBA00023004"/>
    </source>
</evidence>
<dbReference type="GO" id="GO:0030151">
    <property type="term" value="F:molybdenum ion binding"/>
    <property type="evidence" value="ECO:0007669"/>
    <property type="project" value="InterPro"/>
</dbReference>